<evidence type="ECO:0000313" key="3">
    <source>
        <dbReference type="Proteomes" id="UP000827889"/>
    </source>
</evidence>
<proteinExistence type="predicted"/>
<evidence type="ECO:0000256" key="1">
    <source>
        <dbReference type="SAM" id="Coils"/>
    </source>
</evidence>
<evidence type="ECO:0000313" key="4">
    <source>
        <dbReference type="RefSeq" id="XP_030533278.2"/>
    </source>
</evidence>
<organism evidence="3 4">
    <name type="scientific">Rhodamnia argentea</name>
    <dbReference type="NCBI Taxonomy" id="178133"/>
    <lineage>
        <taxon>Eukaryota</taxon>
        <taxon>Viridiplantae</taxon>
        <taxon>Streptophyta</taxon>
        <taxon>Embryophyta</taxon>
        <taxon>Tracheophyta</taxon>
        <taxon>Spermatophyta</taxon>
        <taxon>Magnoliopsida</taxon>
        <taxon>eudicotyledons</taxon>
        <taxon>Gunneridae</taxon>
        <taxon>Pentapetalae</taxon>
        <taxon>rosids</taxon>
        <taxon>malvids</taxon>
        <taxon>Myrtales</taxon>
        <taxon>Myrtaceae</taxon>
        <taxon>Myrtoideae</taxon>
        <taxon>Myrteae</taxon>
        <taxon>Australasian group</taxon>
        <taxon>Rhodamnia</taxon>
    </lineage>
</organism>
<dbReference type="InterPro" id="IPR055508">
    <property type="entry name" value="DUF7081"/>
</dbReference>
<keyword evidence="1" id="KW-0175">Coiled coil</keyword>
<keyword evidence="3" id="KW-1185">Reference proteome</keyword>
<gene>
    <name evidence="4" type="primary">LOC115742895</name>
</gene>
<dbReference type="KEGG" id="rarg:115742895"/>
<dbReference type="Proteomes" id="UP000827889">
    <property type="component" value="Chromosome 9"/>
</dbReference>
<dbReference type="RefSeq" id="XP_030533278.2">
    <property type="nucleotide sequence ID" value="XM_030677418.2"/>
</dbReference>
<protein>
    <submittedName>
        <fullName evidence="4">Uncharacterized protein LOC115742895</fullName>
    </submittedName>
</protein>
<name>A0A8B8PGN3_9MYRT</name>
<dbReference type="Pfam" id="PF23299">
    <property type="entry name" value="DUF7081"/>
    <property type="match status" value="1"/>
</dbReference>
<dbReference type="AlphaFoldDB" id="A0A8B8PGN3"/>
<feature type="domain" description="DUF7081" evidence="2">
    <location>
        <begin position="8"/>
        <end position="44"/>
    </location>
</feature>
<evidence type="ECO:0000259" key="2">
    <source>
        <dbReference type="Pfam" id="PF23299"/>
    </source>
</evidence>
<dbReference type="PANTHER" id="PTHR33345:SF4">
    <property type="entry name" value="MBD DOMAIN-CONTAINING PROTEIN"/>
    <property type="match status" value="1"/>
</dbReference>
<dbReference type="PANTHER" id="PTHR33345">
    <property type="entry name" value="ADAPTER PROTEIN, PUTATIVE-RELATED"/>
    <property type="match status" value="1"/>
</dbReference>
<feature type="coiled-coil region" evidence="1">
    <location>
        <begin position="279"/>
        <end position="341"/>
    </location>
</feature>
<reference evidence="4" key="1">
    <citation type="submission" date="2025-08" db="UniProtKB">
        <authorList>
            <consortium name="RefSeq"/>
        </authorList>
    </citation>
    <scope>IDENTIFICATION</scope>
    <source>
        <tissue evidence="4">Leaf</tissue>
    </source>
</reference>
<sequence length="403" mass="45329">MCLCAHGSRSVFKSKSSFRGYISSQFPNADVEELFASFIWNVPSTKQRQSEDLHPDIFAQVPPVESASKRMKEAPCTSKMTKKVRPAMSQAFPRRRMRHSYKTPAQANTGNEFVIDSCSLTDDASSNGSGYSEYGSETQIDLEESASDQSLGSRFYASKDFEAQDVDDCLKSMEHILSQPNVEAQVWTPFTYVGPDMAEEMATHRKKLSSILALDFSCLLSSECLEEISYSVEKLMADPILTVDQLLKLKSVEEIPKAREVFLRTKAIVEQATKFFEDLRAKKDKVSSLKREYSELKKEAGALQFQIESKSPTVREIDEQIAQLQARKAELACDIKSKNKAKDQVVAEQKIMANSTSAVMRDIQTAVAEIPLWEMKKKHAEKRMAEILARYAPLKGFSFEKSG</sequence>
<accession>A0A8B8PGN3</accession>
<dbReference type="GeneID" id="115742895"/>